<evidence type="ECO:0000256" key="1">
    <source>
        <dbReference type="SAM" id="Phobius"/>
    </source>
</evidence>
<name>A0A4V2YVS9_9ACTN</name>
<dbReference type="OrthoDB" id="4174975at2"/>
<accession>A0A4V2YVS9</accession>
<dbReference type="AlphaFoldDB" id="A0A4V2YVS9"/>
<gene>
    <name evidence="3" type="ORF">E1293_16540</name>
</gene>
<sequence>MTYASSPAETVRPPRTAAIVAVVALGINALFLNILAVLAAIGLIRDGGVAPDGAVAIGTVADIALVVLAGVAVIAWLWQARRNADVIDDLAHDWGRPWVIAGWIVPLLNLWVPRSVVLGVWRASAPAGTSAWPVNAWWTLWLVGVVGGRVANLDADGGFQTILFPIVMEIAALAAQLAMLIIWRVTRYQEAHAVRLRNALTLGASPQPL</sequence>
<keyword evidence="1" id="KW-0812">Transmembrane</keyword>
<dbReference type="InterPro" id="IPR025565">
    <property type="entry name" value="DUF4328"/>
</dbReference>
<keyword evidence="1" id="KW-0472">Membrane</keyword>
<evidence type="ECO:0000259" key="2">
    <source>
        <dbReference type="Pfam" id="PF14219"/>
    </source>
</evidence>
<feature type="transmembrane region" description="Helical" evidence="1">
    <location>
        <begin position="55"/>
        <end position="78"/>
    </location>
</feature>
<keyword evidence="4" id="KW-1185">Reference proteome</keyword>
<dbReference type="Proteomes" id="UP000295578">
    <property type="component" value="Unassembled WGS sequence"/>
</dbReference>
<protein>
    <submittedName>
        <fullName evidence="3">DUF4328 domain-containing protein</fullName>
    </submittedName>
</protein>
<organism evidence="3 4">
    <name type="scientific">Actinomadura darangshiensis</name>
    <dbReference type="NCBI Taxonomy" id="705336"/>
    <lineage>
        <taxon>Bacteria</taxon>
        <taxon>Bacillati</taxon>
        <taxon>Actinomycetota</taxon>
        <taxon>Actinomycetes</taxon>
        <taxon>Streptosporangiales</taxon>
        <taxon>Thermomonosporaceae</taxon>
        <taxon>Actinomadura</taxon>
    </lineage>
</organism>
<evidence type="ECO:0000313" key="4">
    <source>
        <dbReference type="Proteomes" id="UP000295578"/>
    </source>
</evidence>
<dbReference type="EMBL" id="SMKY01000064">
    <property type="protein sequence ID" value="TDD82517.1"/>
    <property type="molecule type" value="Genomic_DNA"/>
</dbReference>
<proteinExistence type="predicted"/>
<evidence type="ECO:0000313" key="3">
    <source>
        <dbReference type="EMBL" id="TDD82517.1"/>
    </source>
</evidence>
<comment type="caution">
    <text evidence="3">The sequence shown here is derived from an EMBL/GenBank/DDBJ whole genome shotgun (WGS) entry which is preliminary data.</text>
</comment>
<feature type="transmembrane region" description="Helical" evidence="1">
    <location>
        <begin position="17"/>
        <end position="43"/>
    </location>
</feature>
<reference evidence="3 4" key="1">
    <citation type="submission" date="2019-03" db="EMBL/GenBank/DDBJ databases">
        <title>Draft genome sequences of novel Actinobacteria.</title>
        <authorList>
            <person name="Sahin N."/>
            <person name="Ay H."/>
            <person name="Saygin H."/>
        </authorList>
    </citation>
    <scope>NUCLEOTIDE SEQUENCE [LARGE SCALE GENOMIC DNA]</scope>
    <source>
        <strain evidence="3 4">DSM 45941</strain>
    </source>
</reference>
<dbReference type="RefSeq" id="WP_132198294.1">
    <property type="nucleotide sequence ID" value="NZ_SMKY01000064.1"/>
</dbReference>
<dbReference type="Pfam" id="PF14219">
    <property type="entry name" value="DUF4328"/>
    <property type="match status" value="1"/>
</dbReference>
<feature type="transmembrane region" description="Helical" evidence="1">
    <location>
        <begin position="98"/>
        <end position="120"/>
    </location>
</feature>
<keyword evidence="1" id="KW-1133">Transmembrane helix</keyword>
<feature type="transmembrane region" description="Helical" evidence="1">
    <location>
        <begin position="162"/>
        <end position="183"/>
    </location>
</feature>
<feature type="domain" description="DUF4328" evidence="2">
    <location>
        <begin position="53"/>
        <end position="187"/>
    </location>
</feature>